<dbReference type="GO" id="GO:0007265">
    <property type="term" value="P:Ras protein signal transduction"/>
    <property type="evidence" value="ECO:0007669"/>
    <property type="project" value="TreeGrafter"/>
</dbReference>
<feature type="domain" description="Ras-GEF" evidence="3">
    <location>
        <begin position="609"/>
        <end position="850"/>
    </location>
</feature>
<dbReference type="SUPFAM" id="SSF48366">
    <property type="entry name" value="Ras GEF"/>
    <property type="match status" value="1"/>
</dbReference>
<accession>A0A834Y0U3</accession>
<dbReference type="AlphaFoldDB" id="A0A834Y0U3"/>
<dbReference type="PROSITE" id="PS50009">
    <property type="entry name" value="RASGEF_CAT"/>
    <property type="match status" value="1"/>
</dbReference>
<dbReference type="InterPro" id="IPR001895">
    <property type="entry name" value="RASGEF_cat_dom"/>
</dbReference>
<evidence type="ECO:0000313" key="4">
    <source>
        <dbReference type="EMBL" id="KAF7994959.1"/>
    </source>
</evidence>
<dbReference type="GO" id="GO:0005886">
    <property type="term" value="C:plasma membrane"/>
    <property type="evidence" value="ECO:0007669"/>
    <property type="project" value="TreeGrafter"/>
</dbReference>
<dbReference type="InterPro" id="IPR023578">
    <property type="entry name" value="Ras_GEF_dom_sf"/>
</dbReference>
<organism evidence="4 5">
    <name type="scientific">Aphidius gifuensis</name>
    <name type="common">Parasitoid wasp</name>
    <dbReference type="NCBI Taxonomy" id="684658"/>
    <lineage>
        <taxon>Eukaryota</taxon>
        <taxon>Metazoa</taxon>
        <taxon>Ecdysozoa</taxon>
        <taxon>Arthropoda</taxon>
        <taxon>Hexapoda</taxon>
        <taxon>Insecta</taxon>
        <taxon>Pterygota</taxon>
        <taxon>Neoptera</taxon>
        <taxon>Endopterygota</taxon>
        <taxon>Hymenoptera</taxon>
        <taxon>Apocrita</taxon>
        <taxon>Ichneumonoidea</taxon>
        <taxon>Braconidae</taxon>
        <taxon>Aphidiinae</taxon>
        <taxon>Aphidius</taxon>
    </lineage>
</organism>
<dbReference type="EMBL" id="JACMRX010000002">
    <property type="protein sequence ID" value="KAF7994959.1"/>
    <property type="molecule type" value="Genomic_DNA"/>
</dbReference>
<dbReference type="Proteomes" id="UP000639338">
    <property type="component" value="Unassembled WGS sequence"/>
</dbReference>
<evidence type="ECO:0000256" key="2">
    <source>
        <dbReference type="PROSITE-ProRule" id="PRU00168"/>
    </source>
</evidence>
<dbReference type="InterPro" id="IPR008937">
    <property type="entry name" value="Ras-like_GEF"/>
</dbReference>
<dbReference type="InterPro" id="IPR036964">
    <property type="entry name" value="RASGEF_cat_dom_sf"/>
</dbReference>
<keyword evidence="1 2" id="KW-0344">Guanine-nucleotide releasing factor</keyword>
<keyword evidence="5" id="KW-1185">Reference proteome</keyword>
<dbReference type="Pfam" id="PF00617">
    <property type="entry name" value="RasGEF"/>
    <property type="match status" value="1"/>
</dbReference>
<dbReference type="PANTHER" id="PTHR23113">
    <property type="entry name" value="GUANINE NUCLEOTIDE EXCHANGE FACTOR"/>
    <property type="match status" value="1"/>
</dbReference>
<evidence type="ECO:0000313" key="5">
    <source>
        <dbReference type="Proteomes" id="UP000639338"/>
    </source>
</evidence>
<proteinExistence type="predicted"/>
<protein>
    <recommendedName>
        <fullName evidence="3">Ras-GEF domain-containing protein</fullName>
    </recommendedName>
</protein>
<comment type="caution">
    <text evidence="4">The sequence shown here is derived from an EMBL/GenBank/DDBJ whole genome shotgun (WGS) entry which is preliminary data.</text>
</comment>
<reference evidence="4 5" key="1">
    <citation type="submission" date="2020-08" db="EMBL/GenBank/DDBJ databases">
        <title>Aphidius gifuensis genome sequencing and assembly.</title>
        <authorList>
            <person name="Du Z."/>
        </authorList>
    </citation>
    <scope>NUCLEOTIDE SEQUENCE [LARGE SCALE GENOMIC DNA]</scope>
    <source>
        <strain evidence="4">YNYX2018</strain>
        <tissue evidence="4">Adults</tissue>
    </source>
</reference>
<dbReference type="PANTHER" id="PTHR23113:SF368">
    <property type="entry name" value="CELL DIVISION CONTROL PROTEIN 25"/>
    <property type="match status" value="1"/>
</dbReference>
<sequence length="946" mass="109663">MSQNRIKKLLLSEYKDICDKILVESPFAETTRDGKGIREVALGLTPSKLIIATDVFRGKNDYLCHPNIDPSIESFELVSIYPLEYINLSVFRRRRRKTLKARLISGKANYYELGGMLRRNIQWKRWCEHIQILLSKRENGSSLSETSAASSSSTSTLYILSSDYDVPSNNSNGEKKKEKSSCRVWAHYGLTDESSSSRVWSKKDIYLGDGYNELGHGYYSPIPVRFAGTSFEDLRHLKIIKQKKTLSYKKSYHSWPNDNNTRARNHRNPSGGLCEVIFTREGNCKTEKHISPSFKKITNEYVTCGDHNCQQVYPVDSKKIEKKNSNNQKLSLESSVRLEQKLSRFGFGVNENCTSCLCLKPYKGDPDYFVSVKSAYKLMDPYKLIESGVSIWENGKRSSKILNNKSKHLRRYGLATSAHFLFALGPWSVHPGDKISIQNRRSSSLVTICRQPIESELRLPVSRRQLSGSVSMTSLETSLPSTALTTATRGRVILFWTPDYWYRPRAATAAYQELRKHLKLISDFQYDKSHKKNKNSSSKNFFNKRNNNKENLNEITNYDKNNRLFDKLLFSMKNLKKNKNNNCIIENSSISQLRRLLKINLKITAWDLDSTTIAKQLTIIDRDLFLRIPQLEIGVIVYKKSSRNAPNIGAWIAFSHRVSCLITSEILSIKKIDIRTRILARFINAANKCYTMKNYHSCRSILAGLQSPPIYRLKNTWSYLKTHHATRYETMIRLCRIFQSIRTDTYRRTWIKAEQCPPSIPYVGDLLIRCLGLDVTGKVENQPENKIVNVKDKCSIFLNSQAEIKQDDIIKNNTDDKSEQQSKTSFVKRIFSRILSTKDTSNKKSEYDIYWAAKQIILSRKYFDKWQTVLLTTKMIEEKEELERKNMNFMRKRVQNISAWLVQCQKFSQGYEFTSNSLAWEFLLKARYREDRENFILSKKLEPLLE</sequence>
<dbReference type="OrthoDB" id="6021951at2759"/>
<evidence type="ECO:0000256" key="1">
    <source>
        <dbReference type="ARBA" id="ARBA00022658"/>
    </source>
</evidence>
<dbReference type="Gene3D" id="1.10.840.10">
    <property type="entry name" value="Ras guanine-nucleotide exchange factors catalytic domain"/>
    <property type="match status" value="1"/>
</dbReference>
<dbReference type="SMART" id="SM00147">
    <property type="entry name" value="RasGEF"/>
    <property type="match status" value="1"/>
</dbReference>
<dbReference type="GO" id="GO:0005085">
    <property type="term" value="F:guanyl-nucleotide exchange factor activity"/>
    <property type="evidence" value="ECO:0007669"/>
    <property type="project" value="UniProtKB-KW"/>
</dbReference>
<gene>
    <name evidence="4" type="ORF">HCN44_004431</name>
</gene>
<name>A0A834Y0U3_APHGI</name>
<evidence type="ECO:0000259" key="3">
    <source>
        <dbReference type="PROSITE" id="PS50009"/>
    </source>
</evidence>